<dbReference type="SUPFAM" id="SSF56219">
    <property type="entry name" value="DNase I-like"/>
    <property type="match status" value="1"/>
</dbReference>
<dbReference type="Pfam" id="PF03372">
    <property type="entry name" value="Exo_endo_phos"/>
    <property type="match status" value="1"/>
</dbReference>
<dbReference type="PANTHER" id="PTHR35218">
    <property type="entry name" value="RNASE H DOMAIN-CONTAINING PROTEIN"/>
    <property type="match status" value="1"/>
</dbReference>
<organism evidence="2 3">
    <name type="scientific">Dipteronia dyeriana</name>
    <dbReference type="NCBI Taxonomy" id="168575"/>
    <lineage>
        <taxon>Eukaryota</taxon>
        <taxon>Viridiplantae</taxon>
        <taxon>Streptophyta</taxon>
        <taxon>Embryophyta</taxon>
        <taxon>Tracheophyta</taxon>
        <taxon>Spermatophyta</taxon>
        <taxon>Magnoliopsida</taxon>
        <taxon>eudicotyledons</taxon>
        <taxon>Gunneridae</taxon>
        <taxon>Pentapetalae</taxon>
        <taxon>rosids</taxon>
        <taxon>malvids</taxon>
        <taxon>Sapindales</taxon>
        <taxon>Sapindaceae</taxon>
        <taxon>Hippocastanoideae</taxon>
        <taxon>Acereae</taxon>
        <taxon>Dipteronia</taxon>
    </lineage>
</organism>
<comment type="caution">
    <text evidence="2">The sequence shown here is derived from an EMBL/GenBank/DDBJ whole genome shotgun (WGS) entry which is preliminary data.</text>
</comment>
<dbReference type="GO" id="GO:0003824">
    <property type="term" value="F:catalytic activity"/>
    <property type="evidence" value="ECO:0007669"/>
    <property type="project" value="InterPro"/>
</dbReference>
<accession>A0AAD9WV46</accession>
<dbReference type="Gene3D" id="3.60.10.10">
    <property type="entry name" value="Endonuclease/exonuclease/phosphatase"/>
    <property type="match status" value="1"/>
</dbReference>
<name>A0AAD9WV46_9ROSI</name>
<dbReference type="InterPro" id="IPR005135">
    <property type="entry name" value="Endo/exonuclease/phosphatase"/>
</dbReference>
<dbReference type="Proteomes" id="UP001280121">
    <property type="component" value="Unassembled WGS sequence"/>
</dbReference>
<evidence type="ECO:0000313" key="2">
    <source>
        <dbReference type="EMBL" id="KAK2643607.1"/>
    </source>
</evidence>
<dbReference type="InterPro" id="IPR036691">
    <property type="entry name" value="Endo/exonu/phosph_ase_sf"/>
</dbReference>
<feature type="domain" description="Endonuclease/exonuclease/phosphatase" evidence="1">
    <location>
        <begin position="24"/>
        <end position="163"/>
    </location>
</feature>
<sequence>MNCSNFCCLVTGSGGGFHFFMIILSWNVRDRLEKRKAVYNPVKRHRPFLLFIQETKLCCFDLRTFKSLGGSILTRGLGVEAVGSAGGLITLWKEDFFEVKAVISNDRCISVSGFLTESGCEANFCNVYAANEESSRIEVWKYILNAQASLNGPGVIVGDFNTVLEMCERNGSVGSLWSMRNFKVFID</sequence>
<dbReference type="AlphaFoldDB" id="A0AAD9WV46"/>
<reference evidence="2" key="1">
    <citation type="journal article" date="2023" name="Plant J.">
        <title>Genome sequences and population genomics provide insights into the demographic history, inbreeding, and mutation load of two 'living fossil' tree species of Dipteronia.</title>
        <authorList>
            <person name="Feng Y."/>
            <person name="Comes H.P."/>
            <person name="Chen J."/>
            <person name="Zhu S."/>
            <person name="Lu R."/>
            <person name="Zhang X."/>
            <person name="Li P."/>
            <person name="Qiu J."/>
            <person name="Olsen K.M."/>
            <person name="Qiu Y."/>
        </authorList>
    </citation>
    <scope>NUCLEOTIDE SEQUENCE</scope>
    <source>
        <strain evidence="2">KIB01</strain>
    </source>
</reference>
<dbReference type="EMBL" id="JANJYI010000007">
    <property type="protein sequence ID" value="KAK2643607.1"/>
    <property type="molecule type" value="Genomic_DNA"/>
</dbReference>
<gene>
    <name evidence="2" type="ORF">Ddye_025370</name>
</gene>
<protein>
    <recommendedName>
        <fullName evidence="1">Endonuclease/exonuclease/phosphatase domain-containing protein</fullName>
    </recommendedName>
</protein>
<proteinExistence type="predicted"/>
<keyword evidence="3" id="KW-1185">Reference proteome</keyword>
<evidence type="ECO:0000313" key="3">
    <source>
        <dbReference type="Proteomes" id="UP001280121"/>
    </source>
</evidence>
<evidence type="ECO:0000259" key="1">
    <source>
        <dbReference type="Pfam" id="PF03372"/>
    </source>
</evidence>
<dbReference type="PANTHER" id="PTHR35218:SF9">
    <property type="entry name" value="ENDONUCLEASE_EXONUCLEASE_PHOSPHATASE DOMAIN-CONTAINING PROTEIN"/>
    <property type="match status" value="1"/>
</dbReference>